<gene>
    <name evidence="3" type="ORF">SG34_028610</name>
</gene>
<dbReference type="KEGG" id="tvd:SG34_028610"/>
<keyword evidence="1" id="KW-0732">Signal</keyword>
<evidence type="ECO:0000256" key="1">
    <source>
        <dbReference type="SAM" id="SignalP"/>
    </source>
</evidence>
<dbReference type="Proteomes" id="UP000032352">
    <property type="component" value="Chromosome"/>
</dbReference>
<sequence length="209" mass="23199">MMNLITKTQKTLQTLTLSVFAVAALTSCTLLKEIQQDATGEGKEPELTDESVPFVLNEQEVIPFFHTHKMVRDYTDKLAHDLFNNMVRTELKSPVAVASFVSFDSSLEEGNRLGNLISESLLGQVQEYGIPVMDIHLMNGIEMTSDGEFSFSRKMTKIMNSKTLNYVLSGVVIGNERGYTVNARIIEFGSMQVLSTASTFIPSFVAEVL</sequence>
<feature type="domain" description="FlgO" evidence="2">
    <location>
        <begin position="77"/>
        <end position="204"/>
    </location>
</feature>
<dbReference type="EMBL" id="CP059733">
    <property type="protein sequence ID" value="WDE05209.1"/>
    <property type="molecule type" value="Genomic_DNA"/>
</dbReference>
<evidence type="ECO:0000259" key="2">
    <source>
        <dbReference type="Pfam" id="PF17680"/>
    </source>
</evidence>
<feature type="signal peptide" evidence="1">
    <location>
        <begin position="1"/>
        <end position="23"/>
    </location>
</feature>
<reference evidence="3 4" key="2">
    <citation type="journal article" date="2022" name="Mar. Drugs">
        <title>Bioassay-Guided Fractionation Leads to the Detection of Cholic Acid Generated by the Rare Thalassomonas sp.</title>
        <authorList>
            <person name="Pheiffer F."/>
            <person name="Schneider Y.K."/>
            <person name="Hansen E.H."/>
            <person name="Andersen J.H."/>
            <person name="Isaksson J."/>
            <person name="Busche T."/>
            <person name="R C."/>
            <person name="Kalinowski J."/>
            <person name="Zyl L.V."/>
            <person name="Trindade M."/>
        </authorList>
    </citation>
    <scope>NUCLEOTIDE SEQUENCE [LARGE SCALE GENOMIC DNA]</scope>
    <source>
        <strain evidence="3 4">XOM25</strain>
    </source>
</reference>
<protein>
    <recommendedName>
        <fullName evidence="2">FlgO domain-containing protein</fullName>
    </recommendedName>
</protein>
<dbReference type="RefSeq" id="WP_152647495.1">
    <property type="nucleotide sequence ID" value="NZ_CP059733.1"/>
</dbReference>
<dbReference type="AlphaFoldDB" id="A0AAE9Z371"/>
<accession>A0AAE9Z371</accession>
<dbReference type="Pfam" id="PF17680">
    <property type="entry name" value="FlgO"/>
    <property type="match status" value="1"/>
</dbReference>
<proteinExistence type="predicted"/>
<feature type="chain" id="PRO_5042130660" description="FlgO domain-containing protein" evidence="1">
    <location>
        <begin position="24"/>
        <end position="209"/>
    </location>
</feature>
<organism evidence="3 4">
    <name type="scientific">Thalassomonas viridans</name>
    <dbReference type="NCBI Taxonomy" id="137584"/>
    <lineage>
        <taxon>Bacteria</taxon>
        <taxon>Pseudomonadati</taxon>
        <taxon>Pseudomonadota</taxon>
        <taxon>Gammaproteobacteria</taxon>
        <taxon>Alteromonadales</taxon>
        <taxon>Colwelliaceae</taxon>
        <taxon>Thalassomonas</taxon>
    </lineage>
</organism>
<name>A0AAE9Z371_9GAMM</name>
<keyword evidence="4" id="KW-1185">Reference proteome</keyword>
<evidence type="ECO:0000313" key="3">
    <source>
        <dbReference type="EMBL" id="WDE05209.1"/>
    </source>
</evidence>
<reference evidence="3 4" key="1">
    <citation type="journal article" date="2015" name="Genome Announc.">
        <title>Draft Genome Sequences of Marine Isolates of Thalassomonas viridans and Thalassomonas actiniarum.</title>
        <authorList>
            <person name="Olonade I."/>
            <person name="van Zyl L.J."/>
            <person name="Trindade M."/>
        </authorList>
    </citation>
    <scope>NUCLEOTIDE SEQUENCE [LARGE SCALE GENOMIC DNA]</scope>
    <source>
        <strain evidence="3 4">XOM25</strain>
    </source>
</reference>
<dbReference type="PROSITE" id="PS51257">
    <property type="entry name" value="PROKAR_LIPOPROTEIN"/>
    <property type="match status" value="1"/>
</dbReference>
<dbReference type="InterPro" id="IPR041215">
    <property type="entry name" value="FlgO_dom"/>
</dbReference>
<evidence type="ECO:0000313" key="4">
    <source>
        <dbReference type="Proteomes" id="UP000032352"/>
    </source>
</evidence>